<evidence type="ECO:0000313" key="6">
    <source>
        <dbReference type="EMBL" id="MFB9148256.1"/>
    </source>
</evidence>
<evidence type="ECO:0000259" key="5">
    <source>
        <dbReference type="PROSITE" id="PS50937"/>
    </source>
</evidence>
<evidence type="ECO:0000256" key="4">
    <source>
        <dbReference type="ARBA" id="ARBA00023163"/>
    </source>
</evidence>
<keyword evidence="2" id="KW-0805">Transcription regulation</keyword>
<dbReference type="Proteomes" id="UP001589670">
    <property type="component" value="Unassembled WGS sequence"/>
</dbReference>
<keyword evidence="7" id="KW-1185">Reference proteome</keyword>
<reference evidence="6 7" key="1">
    <citation type="submission" date="2024-09" db="EMBL/GenBank/DDBJ databases">
        <authorList>
            <person name="Sun Q."/>
            <person name="Mori K."/>
        </authorList>
    </citation>
    <scope>NUCLEOTIDE SEQUENCE [LARGE SCALE GENOMIC DNA]</scope>
    <source>
        <strain evidence="6 7">CECT 9424</strain>
    </source>
</reference>
<dbReference type="PROSITE" id="PS50937">
    <property type="entry name" value="HTH_MERR_2"/>
    <property type="match status" value="1"/>
</dbReference>
<dbReference type="Gene3D" id="1.10.1660.10">
    <property type="match status" value="1"/>
</dbReference>
<evidence type="ECO:0000313" key="7">
    <source>
        <dbReference type="Proteomes" id="UP001589670"/>
    </source>
</evidence>
<evidence type="ECO:0000256" key="2">
    <source>
        <dbReference type="ARBA" id="ARBA00023015"/>
    </source>
</evidence>
<protein>
    <submittedName>
        <fullName evidence="6">MerR family transcriptional regulator</fullName>
    </submittedName>
</protein>
<dbReference type="PANTHER" id="PTHR30204">
    <property type="entry name" value="REDOX-CYCLING DRUG-SENSING TRANSCRIPTIONAL ACTIVATOR SOXR"/>
    <property type="match status" value="1"/>
</dbReference>
<accession>A0ABV5HWN8</accession>
<dbReference type="RefSeq" id="WP_377066001.1">
    <property type="nucleotide sequence ID" value="NZ_JBHMEC010000002.1"/>
</dbReference>
<feature type="domain" description="HTH merR-type" evidence="5">
    <location>
        <begin position="1"/>
        <end position="68"/>
    </location>
</feature>
<name>A0ABV5HWN8_9RHOB</name>
<dbReference type="PROSITE" id="PS00552">
    <property type="entry name" value="HTH_MERR_1"/>
    <property type="match status" value="1"/>
</dbReference>
<dbReference type="SMART" id="SM00422">
    <property type="entry name" value="HTH_MERR"/>
    <property type="match status" value="1"/>
</dbReference>
<evidence type="ECO:0000256" key="1">
    <source>
        <dbReference type="ARBA" id="ARBA00022491"/>
    </source>
</evidence>
<dbReference type="InterPro" id="IPR009061">
    <property type="entry name" value="DNA-bd_dom_put_sf"/>
</dbReference>
<dbReference type="InterPro" id="IPR047057">
    <property type="entry name" value="MerR_fam"/>
</dbReference>
<dbReference type="CDD" id="cd00592">
    <property type="entry name" value="HTH_MerR-like"/>
    <property type="match status" value="1"/>
</dbReference>
<gene>
    <name evidence="6" type="ORF">ACFFU4_00655</name>
</gene>
<dbReference type="SUPFAM" id="SSF46955">
    <property type="entry name" value="Putative DNA-binding domain"/>
    <property type="match status" value="1"/>
</dbReference>
<proteinExistence type="predicted"/>
<keyword evidence="4" id="KW-0804">Transcription</keyword>
<comment type="caution">
    <text evidence="6">The sequence shown here is derived from an EMBL/GenBank/DDBJ whole genome shotgun (WGS) entry which is preliminary data.</text>
</comment>
<dbReference type="EMBL" id="JBHMEC010000002">
    <property type="protein sequence ID" value="MFB9148256.1"/>
    <property type="molecule type" value="Genomic_DNA"/>
</dbReference>
<evidence type="ECO:0000256" key="3">
    <source>
        <dbReference type="ARBA" id="ARBA00023125"/>
    </source>
</evidence>
<organism evidence="6 7">
    <name type="scientific">Roseovarius ramblicola</name>
    <dbReference type="NCBI Taxonomy" id="2022336"/>
    <lineage>
        <taxon>Bacteria</taxon>
        <taxon>Pseudomonadati</taxon>
        <taxon>Pseudomonadota</taxon>
        <taxon>Alphaproteobacteria</taxon>
        <taxon>Rhodobacterales</taxon>
        <taxon>Roseobacteraceae</taxon>
        <taxon>Roseovarius</taxon>
    </lineage>
</organism>
<dbReference type="PANTHER" id="PTHR30204:SF69">
    <property type="entry name" value="MERR-FAMILY TRANSCRIPTIONAL REGULATOR"/>
    <property type="match status" value="1"/>
</dbReference>
<dbReference type="InterPro" id="IPR000551">
    <property type="entry name" value="MerR-type_HTH_dom"/>
</dbReference>
<keyword evidence="3" id="KW-0238">DNA-binding</keyword>
<sequence length="150" mass="16468">MKIGELARLSRLSERSLRHYEDLGILKPERSDGGTRTYGERDVVLAMMIQNMRDLDIPLEVIASIAGVRANHSTGADSSREVADKLNELSDTLMLMARLAIEIQGEVNHVLSAVNECRGCQNKPSRSGCPGCPMNTVSETSPLADMIWRG</sequence>
<keyword evidence="1" id="KW-0678">Repressor</keyword>
<dbReference type="Pfam" id="PF13411">
    <property type="entry name" value="MerR_1"/>
    <property type="match status" value="1"/>
</dbReference>